<gene>
    <name evidence="1" type="ORF">PG996_012911</name>
</gene>
<proteinExistence type="predicted"/>
<comment type="caution">
    <text evidence="1">The sequence shown here is derived from an EMBL/GenBank/DDBJ whole genome shotgun (WGS) entry which is preliminary data.</text>
</comment>
<organism evidence="1 2">
    <name type="scientific">Apiospora saccharicola</name>
    <dbReference type="NCBI Taxonomy" id="335842"/>
    <lineage>
        <taxon>Eukaryota</taxon>
        <taxon>Fungi</taxon>
        <taxon>Dikarya</taxon>
        <taxon>Ascomycota</taxon>
        <taxon>Pezizomycotina</taxon>
        <taxon>Sordariomycetes</taxon>
        <taxon>Xylariomycetidae</taxon>
        <taxon>Amphisphaeriales</taxon>
        <taxon>Apiosporaceae</taxon>
        <taxon>Apiospora</taxon>
    </lineage>
</organism>
<evidence type="ECO:0000313" key="2">
    <source>
        <dbReference type="Proteomes" id="UP001446871"/>
    </source>
</evidence>
<sequence length="190" mass="21457">MHLKNQQVMGNKNLTTDGLLDLPEGCEETSLWIVYIDIPTRMQHHQRDILTVTPPGKLKEIRRLRTGVGPKSAVDFDHYVGSSQVESGGKSRVHQHYHEAMKELVPDGPDSPYQARHYAFTRKEDVAMNLCFAAIYANSKPNANDPYTAGPEILLLVEGLMITYLGSLNVGPHGYVKFHPRIVYDFVNWL</sequence>
<accession>A0ABR1U3Z9</accession>
<reference evidence="1 2" key="1">
    <citation type="submission" date="2023-01" db="EMBL/GenBank/DDBJ databases">
        <title>Analysis of 21 Apiospora genomes using comparative genomics revels a genus with tremendous synthesis potential of carbohydrate active enzymes and secondary metabolites.</title>
        <authorList>
            <person name="Sorensen T."/>
        </authorList>
    </citation>
    <scope>NUCLEOTIDE SEQUENCE [LARGE SCALE GENOMIC DNA]</scope>
    <source>
        <strain evidence="1 2">CBS 83171</strain>
    </source>
</reference>
<keyword evidence="2" id="KW-1185">Reference proteome</keyword>
<protein>
    <submittedName>
        <fullName evidence="1">Uncharacterized protein</fullName>
    </submittedName>
</protein>
<dbReference type="Proteomes" id="UP001446871">
    <property type="component" value="Unassembled WGS sequence"/>
</dbReference>
<evidence type="ECO:0000313" key="1">
    <source>
        <dbReference type="EMBL" id="KAK8053610.1"/>
    </source>
</evidence>
<name>A0ABR1U3Z9_9PEZI</name>
<dbReference type="EMBL" id="JAQQWM010000008">
    <property type="protein sequence ID" value="KAK8053610.1"/>
    <property type="molecule type" value="Genomic_DNA"/>
</dbReference>